<keyword evidence="1" id="KW-0732">Signal</keyword>
<sequence>MFTTLVFHEIRPLAEIKTGMRPIEVADGYADSLPLPLYNDLASFTAQIDYLIAQQYHFLTLAEVLDFYKGSFSLPEKSILLTFDDCYQSQLRYAYPILQQRKLTAVSFVPTGWIFATPSAYTPEVSRPVSFPELLGMADVFTYANHTHHFHQRKGTIAARAMWESEADFILDLATCNQFVPIKDVFAYPFGLYDEKNVATLAKEGFQLAFTTIKGPNTKETNPLELRRNVVTAQLPLAAFKEIVGEK</sequence>
<evidence type="ECO:0000256" key="1">
    <source>
        <dbReference type="ARBA" id="ARBA00022729"/>
    </source>
</evidence>
<dbReference type="AlphaFoldDB" id="A0A679ILH8"/>
<dbReference type="RefSeq" id="WP_173104042.1">
    <property type="nucleotide sequence ID" value="NZ_AP022822.1"/>
</dbReference>
<name>A0A679ILH8_9ENTE</name>
<dbReference type="InterPro" id="IPR011330">
    <property type="entry name" value="Glyco_hydro/deAcase_b/a-brl"/>
</dbReference>
<dbReference type="GO" id="GO:0016810">
    <property type="term" value="F:hydrolase activity, acting on carbon-nitrogen (but not peptide) bonds"/>
    <property type="evidence" value="ECO:0007669"/>
    <property type="project" value="InterPro"/>
</dbReference>
<dbReference type="GO" id="GO:0005975">
    <property type="term" value="P:carbohydrate metabolic process"/>
    <property type="evidence" value="ECO:0007669"/>
    <property type="project" value="InterPro"/>
</dbReference>
<dbReference type="KEGG" id="esg:EsVE80_25450"/>
<accession>A0A679ILH8</accession>
<feature type="domain" description="NodB homology" evidence="2">
    <location>
        <begin position="77"/>
        <end position="247"/>
    </location>
</feature>
<dbReference type="Gene3D" id="3.20.20.370">
    <property type="entry name" value="Glycoside hydrolase/deacetylase"/>
    <property type="match status" value="1"/>
</dbReference>
<protein>
    <recommendedName>
        <fullName evidence="2">NodB homology domain-containing protein</fullName>
    </recommendedName>
</protein>
<dbReference type="Pfam" id="PF01522">
    <property type="entry name" value="Polysacc_deac_1"/>
    <property type="match status" value="1"/>
</dbReference>
<dbReference type="EMBL" id="AP022822">
    <property type="protein sequence ID" value="BCA87022.1"/>
    <property type="molecule type" value="Genomic_DNA"/>
</dbReference>
<keyword evidence="4" id="KW-1185">Reference proteome</keyword>
<dbReference type="SUPFAM" id="SSF88713">
    <property type="entry name" value="Glycoside hydrolase/deacetylase"/>
    <property type="match status" value="1"/>
</dbReference>
<dbReference type="InterPro" id="IPR002509">
    <property type="entry name" value="NODB_dom"/>
</dbReference>
<gene>
    <name evidence="3" type="ORF">EsVE80_25450</name>
</gene>
<proteinExistence type="predicted"/>
<dbReference type="PANTHER" id="PTHR34216">
    <property type="match status" value="1"/>
</dbReference>
<evidence type="ECO:0000313" key="3">
    <source>
        <dbReference type="EMBL" id="BCA87022.1"/>
    </source>
</evidence>
<organism evidence="3 4">
    <name type="scientific">Enterococcus saigonensis</name>
    <dbReference type="NCBI Taxonomy" id="1805431"/>
    <lineage>
        <taxon>Bacteria</taxon>
        <taxon>Bacillati</taxon>
        <taxon>Bacillota</taxon>
        <taxon>Bacilli</taxon>
        <taxon>Lactobacillales</taxon>
        <taxon>Enterococcaceae</taxon>
        <taxon>Enterococcus</taxon>
    </lineage>
</organism>
<dbReference type="PROSITE" id="PS51677">
    <property type="entry name" value="NODB"/>
    <property type="match status" value="1"/>
</dbReference>
<evidence type="ECO:0000313" key="4">
    <source>
        <dbReference type="Proteomes" id="UP000502998"/>
    </source>
</evidence>
<dbReference type="InterPro" id="IPR051398">
    <property type="entry name" value="Polysacch_Deacetylase"/>
</dbReference>
<dbReference type="PANTHER" id="PTHR34216:SF7">
    <property type="entry name" value="POLY-BETA-1,6-N-ACETYL-D-GLUCOSAMINE N-DEACETYLASE"/>
    <property type="match status" value="1"/>
</dbReference>
<reference evidence="3 4" key="1">
    <citation type="submission" date="2020-02" db="EMBL/GenBank/DDBJ databases">
        <title>Characterization of vanA genotype vancomycin-resistant Enterococcus saigonensis VE80.</title>
        <authorList>
            <person name="Harada T."/>
            <person name="Motooka D."/>
            <person name="Nakamura S."/>
            <person name="Yamamoto Y."/>
            <person name="Kawahara R."/>
            <person name="Kawatsu K."/>
        </authorList>
    </citation>
    <scope>NUCLEOTIDE SEQUENCE [LARGE SCALE GENOMIC DNA]</scope>
    <source>
        <strain evidence="3 4">VE80</strain>
    </source>
</reference>
<dbReference type="Proteomes" id="UP000502998">
    <property type="component" value="Chromosome"/>
</dbReference>
<evidence type="ECO:0000259" key="2">
    <source>
        <dbReference type="PROSITE" id="PS51677"/>
    </source>
</evidence>